<organism evidence="9 10">
    <name type="scientific">Clostridium paridis</name>
    <dbReference type="NCBI Taxonomy" id="2803863"/>
    <lineage>
        <taxon>Bacteria</taxon>
        <taxon>Bacillati</taxon>
        <taxon>Bacillota</taxon>
        <taxon>Clostridia</taxon>
        <taxon>Eubacteriales</taxon>
        <taxon>Clostridiaceae</taxon>
        <taxon>Clostridium</taxon>
    </lineage>
</organism>
<dbReference type="Pfam" id="PF01177">
    <property type="entry name" value="Asp_Glu_race"/>
    <property type="match status" value="1"/>
</dbReference>
<dbReference type="GO" id="GO:0008881">
    <property type="term" value="F:glutamate racemase activity"/>
    <property type="evidence" value="ECO:0007669"/>
    <property type="project" value="UniProtKB-UniRule"/>
</dbReference>
<comment type="function">
    <text evidence="8">Provides the (R)-glutamate required for cell wall biosynthesis.</text>
</comment>
<comment type="similarity">
    <text evidence="8">Belongs to the aspartate/glutamate racemases family.</text>
</comment>
<evidence type="ECO:0000313" key="10">
    <source>
        <dbReference type="Proteomes" id="UP000623681"/>
    </source>
</evidence>
<sequence>MKIGFFDSGIGGMTVLYDTLKILPNEDYIYYADTINVPYGPKPKEEVKKYILNAVDFIIKQGVKAVVIACNTATSVAIEELRAKYDIPIIGMEPAVKPAVENNKDLNKRVLVTATELTIKEERLQNLISKLDNEHVVDLLPLPGLVKFSEGLEFRDEIVLPYLKEQLSKYDMKNYETIVLGCTHFSYYKDMFKKLVQPHVNIIDGNYGTANNLKRILKEMNSLNDGNGDISFYNSGVKVEDKIELARYDKLFKRLHDINESN</sequence>
<dbReference type="NCBIfam" id="TIGR00067">
    <property type="entry name" value="glut_race"/>
    <property type="match status" value="1"/>
</dbReference>
<dbReference type="SUPFAM" id="SSF53681">
    <property type="entry name" value="Aspartate/glutamate racemase"/>
    <property type="match status" value="2"/>
</dbReference>
<dbReference type="Gene3D" id="3.40.50.1860">
    <property type="match status" value="2"/>
</dbReference>
<dbReference type="FunFam" id="3.40.50.1860:FF:000002">
    <property type="entry name" value="Glutamate racemase"/>
    <property type="match status" value="1"/>
</dbReference>
<keyword evidence="5 8" id="KW-0413">Isomerase</keyword>
<keyword evidence="4 8" id="KW-0573">Peptidoglycan synthesis</keyword>
<evidence type="ECO:0000256" key="2">
    <source>
        <dbReference type="ARBA" id="ARBA00013090"/>
    </source>
</evidence>
<dbReference type="RefSeq" id="WP_202766187.1">
    <property type="nucleotide sequence ID" value="NZ_JAESWA010000017.1"/>
</dbReference>
<evidence type="ECO:0000256" key="8">
    <source>
        <dbReference type="HAMAP-Rule" id="MF_00258"/>
    </source>
</evidence>
<dbReference type="InterPro" id="IPR004391">
    <property type="entry name" value="Glu_race"/>
</dbReference>
<comment type="pathway">
    <text evidence="8">Cell wall biogenesis; peptidoglycan biosynthesis.</text>
</comment>
<evidence type="ECO:0000256" key="7">
    <source>
        <dbReference type="ARBA" id="ARBA00070053"/>
    </source>
</evidence>
<accession>A0A937FCL8</accession>
<dbReference type="PROSITE" id="PS00923">
    <property type="entry name" value="ASP_GLU_RACEMASE_1"/>
    <property type="match status" value="1"/>
</dbReference>
<gene>
    <name evidence="8 9" type="primary">murI</name>
    <name evidence="9" type="ORF">JK634_03230</name>
</gene>
<comment type="caution">
    <text evidence="9">The sequence shown here is derived from an EMBL/GenBank/DDBJ whole genome shotgun (WGS) entry which is preliminary data.</text>
</comment>
<feature type="binding site" evidence="8">
    <location>
        <begin position="71"/>
        <end position="72"/>
    </location>
    <ligand>
        <name>substrate</name>
    </ligand>
</feature>
<protein>
    <recommendedName>
        <fullName evidence="7 8">Glutamate racemase</fullName>
        <ecNumber evidence="2 8">5.1.1.3</ecNumber>
    </recommendedName>
</protein>
<evidence type="ECO:0000313" key="9">
    <source>
        <dbReference type="EMBL" id="MBL4930803.1"/>
    </source>
</evidence>
<feature type="binding site" evidence="8">
    <location>
        <begin position="7"/>
        <end position="8"/>
    </location>
    <ligand>
        <name>substrate</name>
    </ligand>
</feature>
<dbReference type="PANTHER" id="PTHR21198:SF3">
    <property type="entry name" value="GLUTAMATE RACEMASE"/>
    <property type="match status" value="1"/>
</dbReference>
<name>A0A937FCL8_9CLOT</name>
<dbReference type="PANTHER" id="PTHR21198">
    <property type="entry name" value="GLUTAMATE RACEMASE"/>
    <property type="match status" value="1"/>
</dbReference>
<dbReference type="GO" id="GO:0008360">
    <property type="term" value="P:regulation of cell shape"/>
    <property type="evidence" value="ECO:0007669"/>
    <property type="project" value="UniProtKB-KW"/>
</dbReference>
<evidence type="ECO:0000256" key="1">
    <source>
        <dbReference type="ARBA" id="ARBA00001602"/>
    </source>
</evidence>
<proteinExistence type="inferred from homology"/>
<dbReference type="GO" id="GO:0009252">
    <property type="term" value="P:peptidoglycan biosynthetic process"/>
    <property type="evidence" value="ECO:0007669"/>
    <property type="project" value="UniProtKB-UniRule"/>
</dbReference>
<dbReference type="Proteomes" id="UP000623681">
    <property type="component" value="Unassembled WGS sequence"/>
</dbReference>
<dbReference type="HAMAP" id="MF_00258">
    <property type="entry name" value="Glu_racemase"/>
    <property type="match status" value="1"/>
</dbReference>
<dbReference type="GO" id="GO:0071555">
    <property type="term" value="P:cell wall organization"/>
    <property type="evidence" value="ECO:0007669"/>
    <property type="project" value="UniProtKB-KW"/>
</dbReference>
<keyword evidence="10" id="KW-1185">Reference proteome</keyword>
<reference evidence="9" key="1">
    <citation type="submission" date="2021-01" db="EMBL/GenBank/DDBJ databases">
        <title>Genome public.</title>
        <authorList>
            <person name="Liu C."/>
            <person name="Sun Q."/>
        </authorList>
    </citation>
    <scope>NUCLEOTIDE SEQUENCE</scope>
    <source>
        <strain evidence="9">YIM B02565</strain>
    </source>
</reference>
<evidence type="ECO:0000256" key="5">
    <source>
        <dbReference type="ARBA" id="ARBA00023235"/>
    </source>
</evidence>
<keyword evidence="6 8" id="KW-0961">Cell wall biogenesis/degradation</keyword>
<dbReference type="EC" id="5.1.1.3" evidence="2 8"/>
<keyword evidence="3 8" id="KW-0133">Cell shape</keyword>
<evidence type="ECO:0000256" key="3">
    <source>
        <dbReference type="ARBA" id="ARBA00022960"/>
    </source>
</evidence>
<evidence type="ECO:0000256" key="6">
    <source>
        <dbReference type="ARBA" id="ARBA00023316"/>
    </source>
</evidence>
<feature type="binding site" evidence="8">
    <location>
        <begin position="183"/>
        <end position="184"/>
    </location>
    <ligand>
        <name>substrate</name>
    </ligand>
</feature>
<dbReference type="InterPro" id="IPR015942">
    <property type="entry name" value="Asp/Glu/hydantoin_racemase"/>
</dbReference>
<dbReference type="InterPro" id="IPR001920">
    <property type="entry name" value="Asp/Glu_race"/>
</dbReference>
<dbReference type="AlphaFoldDB" id="A0A937FCL8"/>
<evidence type="ECO:0000256" key="4">
    <source>
        <dbReference type="ARBA" id="ARBA00022984"/>
    </source>
</evidence>
<comment type="catalytic activity">
    <reaction evidence="1 8">
        <text>L-glutamate = D-glutamate</text>
        <dbReference type="Rhea" id="RHEA:12813"/>
        <dbReference type="ChEBI" id="CHEBI:29985"/>
        <dbReference type="ChEBI" id="CHEBI:29986"/>
        <dbReference type="EC" id="5.1.1.3"/>
    </reaction>
</comment>
<feature type="active site" description="Proton donor/acceptor" evidence="8">
    <location>
        <position position="70"/>
    </location>
</feature>
<dbReference type="EMBL" id="JAESWA010000017">
    <property type="protein sequence ID" value="MBL4930803.1"/>
    <property type="molecule type" value="Genomic_DNA"/>
</dbReference>
<feature type="binding site" evidence="8">
    <location>
        <begin position="39"/>
        <end position="40"/>
    </location>
    <ligand>
        <name>substrate</name>
    </ligand>
</feature>
<dbReference type="InterPro" id="IPR018187">
    <property type="entry name" value="Asp/Glu_racemase_AS_1"/>
</dbReference>
<feature type="active site" description="Proton donor/acceptor" evidence="8">
    <location>
        <position position="182"/>
    </location>
</feature>